<dbReference type="EMBL" id="MQVX01000001">
    <property type="protein sequence ID" value="PQJ15162.1"/>
    <property type="molecule type" value="Genomic_DNA"/>
</dbReference>
<evidence type="ECO:0000256" key="1">
    <source>
        <dbReference type="SAM" id="SignalP"/>
    </source>
</evidence>
<protein>
    <recommendedName>
        <fullName evidence="4">DUF4878 domain-containing protein</fullName>
    </recommendedName>
</protein>
<reference evidence="3" key="1">
    <citation type="submission" date="2016-11" db="EMBL/GenBank/DDBJ databases">
        <title>Trade-off between light-utilization and light-protection in marine flavobacteria.</title>
        <authorList>
            <person name="Kumagai Y."/>
            <person name="Yoshizawa S."/>
            <person name="Kogure K."/>
        </authorList>
    </citation>
    <scope>NUCLEOTIDE SEQUENCE [LARGE SCALE GENOMIC DNA]</scope>
    <source>
        <strain evidence="3">SG-18</strain>
    </source>
</reference>
<keyword evidence="3" id="KW-1185">Reference proteome</keyword>
<gene>
    <name evidence="2" type="ORF">BST99_04945</name>
</gene>
<evidence type="ECO:0008006" key="4">
    <source>
        <dbReference type="Google" id="ProtNLM"/>
    </source>
</evidence>
<dbReference type="AlphaFoldDB" id="A0A2S7T5F9"/>
<evidence type="ECO:0000313" key="3">
    <source>
        <dbReference type="Proteomes" id="UP000239366"/>
    </source>
</evidence>
<accession>A0A2S7T5F9</accession>
<sequence>MKKFIIALLFICTAVAGYAQKKHIPQSTPFENVLKALTKNKPLLFKNSFSQRVIDGEEDLTVWAERIEEGNEKFGRRFPDFKRKDFRYGFDSAESKLIIYYKGDEAFRIKVIQEGKKWKLNEK</sequence>
<feature type="chain" id="PRO_5015509935" description="DUF4878 domain-containing protein" evidence="1">
    <location>
        <begin position="20"/>
        <end position="123"/>
    </location>
</feature>
<organism evidence="2 3">
    <name type="scientific">Aureicoccus marinus</name>
    <dbReference type="NCBI Taxonomy" id="754435"/>
    <lineage>
        <taxon>Bacteria</taxon>
        <taxon>Pseudomonadati</taxon>
        <taxon>Bacteroidota</taxon>
        <taxon>Flavobacteriia</taxon>
        <taxon>Flavobacteriales</taxon>
        <taxon>Flavobacteriaceae</taxon>
        <taxon>Aureicoccus</taxon>
    </lineage>
</organism>
<proteinExistence type="predicted"/>
<keyword evidence="1" id="KW-0732">Signal</keyword>
<comment type="caution">
    <text evidence="2">The sequence shown here is derived from an EMBL/GenBank/DDBJ whole genome shotgun (WGS) entry which is preliminary data.</text>
</comment>
<feature type="signal peptide" evidence="1">
    <location>
        <begin position="1"/>
        <end position="19"/>
    </location>
</feature>
<dbReference type="Proteomes" id="UP000239366">
    <property type="component" value="Unassembled WGS sequence"/>
</dbReference>
<dbReference type="RefSeq" id="WP_105000814.1">
    <property type="nucleotide sequence ID" value="NZ_MQVX01000001.1"/>
</dbReference>
<name>A0A2S7T5F9_9FLAO</name>
<evidence type="ECO:0000313" key="2">
    <source>
        <dbReference type="EMBL" id="PQJ15162.1"/>
    </source>
</evidence>